<dbReference type="EMBL" id="GBXM01038147">
    <property type="protein sequence ID" value="JAH70430.1"/>
    <property type="molecule type" value="Transcribed_RNA"/>
</dbReference>
<proteinExistence type="predicted"/>
<dbReference type="AlphaFoldDB" id="A0A0E9UZ21"/>
<sequence length="43" mass="4763">MFRLAGQSASHPSRIFLCAWYIQFCKAFPGMGPGILLLQGGKY</sequence>
<protein>
    <submittedName>
        <fullName evidence="1">Uncharacterized protein</fullName>
    </submittedName>
</protein>
<reference evidence="1" key="2">
    <citation type="journal article" date="2015" name="Fish Shellfish Immunol.">
        <title>Early steps in the European eel (Anguilla anguilla)-Vibrio vulnificus interaction in the gills: Role of the RtxA13 toxin.</title>
        <authorList>
            <person name="Callol A."/>
            <person name="Pajuelo D."/>
            <person name="Ebbesson L."/>
            <person name="Teles M."/>
            <person name="MacKenzie S."/>
            <person name="Amaro C."/>
        </authorList>
    </citation>
    <scope>NUCLEOTIDE SEQUENCE</scope>
</reference>
<organism evidence="1">
    <name type="scientific">Anguilla anguilla</name>
    <name type="common">European freshwater eel</name>
    <name type="synonym">Muraena anguilla</name>
    <dbReference type="NCBI Taxonomy" id="7936"/>
    <lineage>
        <taxon>Eukaryota</taxon>
        <taxon>Metazoa</taxon>
        <taxon>Chordata</taxon>
        <taxon>Craniata</taxon>
        <taxon>Vertebrata</taxon>
        <taxon>Euteleostomi</taxon>
        <taxon>Actinopterygii</taxon>
        <taxon>Neopterygii</taxon>
        <taxon>Teleostei</taxon>
        <taxon>Anguilliformes</taxon>
        <taxon>Anguillidae</taxon>
        <taxon>Anguilla</taxon>
    </lineage>
</organism>
<accession>A0A0E9UZ21</accession>
<evidence type="ECO:0000313" key="1">
    <source>
        <dbReference type="EMBL" id="JAH70430.1"/>
    </source>
</evidence>
<reference evidence="1" key="1">
    <citation type="submission" date="2014-11" db="EMBL/GenBank/DDBJ databases">
        <authorList>
            <person name="Amaro Gonzalez C."/>
        </authorList>
    </citation>
    <scope>NUCLEOTIDE SEQUENCE</scope>
</reference>
<name>A0A0E9UZ21_ANGAN</name>